<keyword evidence="4" id="KW-1185">Reference proteome</keyword>
<evidence type="ECO:0000313" key="4">
    <source>
        <dbReference type="Proteomes" id="UP000186806"/>
    </source>
</evidence>
<proteinExistence type="predicted"/>
<feature type="domain" description="NAD-specific glutamate dehydrogenase C-terminal" evidence="2">
    <location>
        <begin position="142"/>
        <end position="477"/>
    </location>
</feature>
<dbReference type="Pfam" id="PF21074">
    <property type="entry name" value="GDH_C"/>
    <property type="match status" value="1"/>
</dbReference>
<protein>
    <submittedName>
        <fullName evidence="3">NAD-glutamate dehydrogenase</fullName>
    </submittedName>
</protein>
<dbReference type="SUPFAM" id="SSF51735">
    <property type="entry name" value="NAD(P)-binding Rossmann-fold domains"/>
    <property type="match status" value="1"/>
</dbReference>
<dbReference type="InterPro" id="IPR007780">
    <property type="entry name" value="NAD_Glu_DH_bac"/>
</dbReference>
<dbReference type="GO" id="GO:0006538">
    <property type="term" value="P:L-glutamate catabolic process"/>
    <property type="evidence" value="ECO:0007669"/>
    <property type="project" value="InterPro"/>
</dbReference>
<dbReference type="InterPro" id="IPR036291">
    <property type="entry name" value="NAD(P)-bd_dom_sf"/>
</dbReference>
<organism evidence="3 4">
    <name type="scientific">Chromohalobacter japonicus</name>
    <dbReference type="NCBI Taxonomy" id="223900"/>
    <lineage>
        <taxon>Bacteria</taxon>
        <taxon>Pseudomonadati</taxon>
        <taxon>Pseudomonadota</taxon>
        <taxon>Gammaproteobacteria</taxon>
        <taxon>Oceanospirillales</taxon>
        <taxon>Halomonadaceae</taxon>
        <taxon>Chromohalobacter</taxon>
    </lineage>
</organism>
<dbReference type="PANTHER" id="PTHR43403">
    <property type="entry name" value="NAD-SPECIFIC GLUTAMATE DEHYDROGENASE"/>
    <property type="match status" value="1"/>
</dbReference>
<evidence type="ECO:0000259" key="1">
    <source>
        <dbReference type="Pfam" id="PF05088"/>
    </source>
</evidence>
<name>A0A1Q8T879_9GAMM</name>
<dbReference type="RefSeq" id="WP_139312436.1">
    <property type="nucleotide sequence ID" value="NZ_MSDQ01000053.1"/>
</dbReference>
<sequence>ELRCRVIGEGGNLGFTQLGRMEAAEQGVRVTTDFIDNAGGVNCSDHEVNIKILLDDIVKAGDMTDKQRNELLASMTEEVSELVLRDNYRQTQALSLSEILSQQGMGPYRRFINELEAAGGLDRELEFLPSDEMLVERSNAENGLTLPELSVLISYAKSALKTDMIASDLPDNPHVQRHMARAFPQTLVERFPDEMYQHRLKREITATQIANDLVDHMGVTFVRRLRDSTGATRAEVTRAYLIARDCFNLEGLWEQIEALDYQVESRVQYGMMLDLMRLLRRATRWFLRHRTNQSIQEAVEYFAPRITQLQESVGKRLRGEDHETWDARRDELEKAGVPTSLASVVAAANSLYAGLGIIEAARATDEKIQRVAEVYYDIGHRLELPWMNGQINALKVRDSWQAQARETFRDDLDRQQLALTVSVLKMDGAPSGVEPRVEQWLERHAGLVERWCGLLNEVRSGAQGGFPLFAVAIRELVDLAESNGEG</sequence>
<dbReference type="Proteomes" id="UP000186806">
    <property type="component" value="Unassembled WGS sequence"/>
</dbReference>
<dbReference type="InterPro" id="IPR028971">
    <property type="entry name" value="NAD-GDH_cat"/>
</dbReference>
<dbReference type="Pfam" id="PF05088">
    <property type="entry name" value="Bac_GDH_CD"/>
    <property type="match status" value="1"/>
</dbReference>
<accession>A0A1Q8T879</accession>
<evidence type="ECO:0000259" key="2">
    <source>
        <dbReference type="Pfam" id="PF21074"/>
    </source>
</evidence>
<evidence type="ECO:0000313" key="3">
    <source>
        <dbReference type="EMBL" id="OLO09896.1"/>
    </source>
</evidence>
<reference evidence="3 4" key="1">
    <citation type="submission" date="2016-12" db="EMBL/GenBank/DDBJ databases">
        <title>Draft genome sequences of strains Salinicola socius SMB35, Salinicola sp. MH3R3-1 and Chromohalobacter sp. SMB17 from the Verkhnekamsk potash mining region of Russia.</title>
        <authorList>
            <person name="Mavrodi D.V."/>
            <person name="Olsson B.E."/>
            <person name="Korsakova E.S."/>
            <person name="Pyankova A."/>
            <person name="Mavrodi O.V."/>
            <person name="Plotnikova E.G."/>
        </authorList>
    </citation>
    <scope>NUCLEOTIDE SEQUENCE [LARGE SCALE GENOMIC DNA]</scope>
    <source>
        <strain evidence="3 4">SMB17</strain>
    </source>
</reference>
<feature type="domain" description="NAD-glutamate dehydrogenase catalytic" evidence="1">
    <location>
        <begin position="1"/>
        <end position="96"/>
    </location>
</feature>
<dbReference type="InterPro" id="IPR048381">
    <property type="entry name" value="GDH_C"/>
</dbReference>
<dbReference type="PANTHER" id="PTHR43403:SF1">
    <property type="entry name" value="NAD-SPECIFIC GLUTAMATE DEHYDROGENASE"/>
    <property type="match status" value="1"/>
</dbReference>
<comment type="caution">
    <text evidence="3">The sequence shown here is derived from an EMBL/GenBank/DDBJ whole genome shotgun (WGS) entry which is preliminary data.</text>
</comment>
<dbReference type="GO" id="GO:0004069">
    <property type="term" value="F:L-aspartate:2-oxoglutarate aminotransferase activity"/>
    <property type="evidence" value="ECO:0007669"/>
    <property type="project" value="InterPro"/>
</dbReference>
<feature type="non-terminal residue" evidence="3">
    <location>
        <position position="1"/>
    </location>
</feature>
<gene>
    <name evidence="3" type="ORF">BTW10_17620</name>
</gene>
<dbReference type="EMBL" id="MSDQ01000053">
    <property type="protein sequence ID" value="OLO09896.1"/>
    <property type="molecule type" value="Genomic_DNA"/>
</dbReference>
<dbReference type="AlphaFoldDB" id="A0A1Q8T879"/>
<dbReference type="Gene3D" id="3.40.50.720">
    <property type="entry name" value="NAD(P)-binding Rossmann-like Domain"/>
    <property type="match status" value="1"/>
</dbReference>
<dbReference type="GO" id="GO:0004352">
    <property type="term" value="F:glutamate dehydrogenase (NAD+) activity"/>
    <property type="evidence" value="ECO:0007669"/>
    <property type="project" value="InterPro"/>
</dbReference>